<feature type="compositionally biased region" description="Polar residues" evidence="1">
    <location>
        <begin position="288"/>
        <end position="299"/>
    </location>
</feature>
<organism evidence="2 3">
    <name type="scientific">Mucuna pruriens</name>
    <name type="common">Velvet bean</name>
    <name type="synonym">Dolichos pruriens</name>
    <dbReference type="NCBI Taxonomy" id="157652"/>
    <lineage>
        <taxon>Eukaryota</taxon>
        <taxon>Viridiplantae</taxon>
        <taxon>Streptophyta</taxon>
        <taxon>Embryophyta</taxon>
        <taxon>Tracheophyta</taxon>
        <taxon>Spermatophyta</taxon>
        <taxon>Magnoliopsida</taxon>
        <taxon>eudicotyledons</taxon>
        <taxon>Gunneridae</taxon>
        <taxon>Pentapetalae</taxon>
        <taxon>rosids</taxon>
        <taxon>fabids</taxon>
        <taxon>Fabales</taxon>
        <taxon>Fabaceae</taxon>
        <taxon>Papilionoideae</taxon>
        <taxon>50 kb inversion clade</taxon>
        <taxon>NPAAA clade</taxon>
        <taxon>indigoferoid/millettioid clade</taxon>
        <taxon>Phaseoleae</taxon>
        <taxon>Mucuna</taxon>
    </lineage>
</organism>
<accession>A0A371G0M2</accession>
<name>A0A371G0M2_MUCPR</name>
<sequence>MQHINRGHKEQDNSTTLKVKTLQTNHLSLSTIMPQVDLETLVSACAGGSSDRKIACEPLGNNAEAHPDSPPASFWLSGDAEYDWWDRNAVYERNESTKGNSISGNLNPNSNSNSNSQRFSKNLKSKAAIIGLPKPQKTSFADVKSRRSHRPGNARLFPKRSASVGGKLDNTVIEPTSPKVSCIGRVRSKRDRNRRLRTRQRSISSSTANPVTAVTDLTAVTATVTRQKSSRSQRKKIGFFESVRAIFRSGRRGKLVQKPELPPGDSSSKKKRSHGKKARESSSSAASRNDTSYEESVSSAPPGLGLMNRFASGRRSESWGVGDSEIHVSQ</sequence>
<dbReference type="AlphaFoldDB" id="A0A371G0M2"/>
<evidence type="ECO:0000313" key="2">
    <source>
        <dbReference type="EMBL" id="RDX83873.1"/>
    </source>
</evidence>
<comment type="caution">
    <text evidence="2">The sequence shown here is derived from an EMBL/GenBank/DDBJ whole genome shotgun (WGS) entry which is preliminary data.</text>
</comment>
<reference evidence="2" key="1">
    <citation type="submission" date="2018-05" db="EMBL/GenBank/DDBJ databases">
        <title>Draft genome of Mucuna pruriens seed.</title>
        <authorList>
            <person name="Nnadi N.E."/>
            <person name="Vos R."/>
            <person name="Hasami M.H."/>
            <person name="Devisetty U.K."/>
            <person name="Aguiy J.C."/>
        </authorList>
    </citation>
    <scope>NUCLEOTIDE SEQUENCE [LARGE SCALE GENOMIC DNA]</scope>
    <source>
        <strain evidence="2">JCA_2017</strain>
    </source>
</reference>
<evidence type="ECO:0000256" key="1">
    <source>
        <dbReference type="SAM" id="MobiDB-lite"/>
    </source>
</evidence>
<feature type="compositionally biased region" description="Low complexity" evidence="1">
    <location>
        <begin position="100"/>
        <end position="122"/>
    </location>
</feature>
<feature type="compositionally biased region" description="Low complexity" evidence="1">
    <location>
        <begin position="201"/>
        <end position="210"/>
    </location>
</feature>
<dbReference type="PANTHER" id="PTHR34120">
    <property type="entry name" value="EXPRESSED PROTEIN"/>
    <property type="match status" value="1"/>
</dbReference>
<feature type="non-terminal residue" evidence="2">
    <location>
        <position position="1"/>
    </location>
</feature>
<feature type="region of interest" description="Disordered" evidence="1">
    <location>
        <begin position="188"/>
        <end position="210"/>
    </location>
</feature>
<dbReference type="OrthoDB" id="696504at2759"/>
<dbReference type="PANTHER" id="PTHR34120:SF2">
    <property type="entry name" value="OS01G0860900 PROTEIN"/>
    <property type="match status" value="1"/>
</dbReference>
<keyword evidence="3" id="KW-1185">Reference proteome</keyword>
<dbReference type="STRING" id="157652.A0A371G0M2"/>
<gene>
    <name evidence="2" type="ORF">CR513_35165</name>
</gene>
<evidence type="ECO:0000313" key="3">
    <source>
        <dbReference type="Proteomes" id="UP000257109"/>
    </source>
</evidence>
<feature type="compositionally biased region" description="Basic residues" evidence="1">
    <location>
        <begin position="188"/>
        <end position="200"/>
    </location>
</feature>
<proteinExistence type="predicted"/>
<dbReference type="EMBL" id="QJKJ01007222">
    <property type="protein sequence ID" value="RDX83873.1"/>
    <property type="molecule type" value="Genomic_DNA"/>
</dbReference>
<protein>
    <submittedName>
        <fullName evidence="2">Uncharacterized protein</fullName>
    </submittedName>
</protein>
<feature type="region of interest" description="Disordered" evidence="1">
    <location>
        <begin position="96"/>
        <end position="170"/>
    </location>
</feature>
<feature type="region of interest" description="Disordered" evidence="1">
    <location>
        <begin position="251"/>
        <end position="309"/>
    </location>
</feature>
<dbReference type="Proteomes" id="UP000257109">
    <property type="component" value="Unassembled WGS sequence"/>
</dbReference>